<proteinExistence type="predicted"/>
<keyword evidence="1" id="KW-0812">Transmembrane</keyword>
<protein>
    <submittedName>
        <fullName evidence="2">Uncharacterized protein</fullName>
    </submittedName>
</protein>
<evidence type="ECO:0000313" key="3">
    <source>
        <dbReference type="Proteomes" id="UP001428774"/>
    </source>
</evidence>
<dbReference type="AlphaFoldDB" id="A0AAW9SJ87"/>
<evidence type="ECO:0000313" key="2">
    <source>
        <dbReference type="EMBL" id="MEN9060417.1"/>
    </source>
</evidence>
<dbReference type="EMBL" id="JBDNCH010000002">
    <property type="protein sequence ID" value="MEN9060417.1"/>
    <property type="molecule type" value="Genomic_DNA"/>
</dbReference>
<feature type="transmembrane region" description="Helical" evidence="1">
    <location>
        <begin position="27"/>
        <end position="48"/>
    </location>
</feature>
<dbReference type="RefSeq" id="WP_347165601.1">
    <property type="nucleotide sequence ID" value="NZ_JBDNCH010000002.1"/>
</dbReference>
<comment type="caution">
    <text evidence="2">The sequence shown here is derived from an EMBL/GenBank/DDBJ whole genome shotgun (WGS) entry which is preliminary data.</text>
</comment>
<sequence length="52" mass="5764">MVVILNHVKNEAHEAIEDYMHGMAERFALIATSALTYTLMAMGLFALVKIAL</sequence>
<keyword evidence="3" id="KW-1185">Reference proteome</keyword>
<dbReference type="Proteomes" id="UP001428774">
    <property type="component" value="Unassembled WGS sequence"/>
</dbReference>
<keyword evidence="1" id="KW-1133">Transmembrane helix</keyword>
<name>A0AAW9SJ87_9RHOB</name>
<reference evidence="2 3" key="1">
    <citation type="submission" date="2024-05" db="EMBL/GenBank/DDBJ databases">
        <title>Genome sequence of Ponticoccus litoralis KCCM 90028.</title>
        <authorList>
            <person name="Kim J.M."/>
            <person name="Lee J.K."/>
            <person name="Choi B.J."/>
            <person name="Bayburt H."/>
            <person name="Baek J.H."/>
            <person name="Jeon C.O."/>
        </authorList>
    </citation>
    <scope>NUCLEOTIDE SEQUENCE [LARGE SCALE GENOMIC DNA]</scope>
    <source>
        <strain evidence="2 3">KCCM 90028</strain>
    </source>
</reference>
<gene>
    <name evidence="2" type="ORF">ABFB10_04610</name>
</gene>
<keyword evidence="1" id="KW-0472">Membrane</keyword>
<evidence type="ECO:0000256" key="1">
    <source>
        <dbReference type="SAM" id="Phobius"/>
    </source>
</evidence>
<accession>A0AAW9SJ87</accession>
<organism evidence="2 3">
    <name type="scientific">Ponticoccus litoralis</name>
    <dbReference type="NCBI Taxonomy" id="422297"/>
    <lineage>
        <taxon>Bacteria</taxon>
        <taxon>Pseudomonadati</taxon>
        <taxon>Pseudomonadota</taxon>
        <taxon>Alphaproteobacteria</taxon>
        <taxon>Rhodobacterales</taxon>
        <taxon>Roseobacteraceae</taxon>
        <taxon>Ponticoccus</taxon>
    </lineage>
</organism>